<dbReference type="EMBL" id="CH954179">
    <property type="protein sequence ID" value="EDV55040.2"/>
    <property type="molecule type" value="Genomic_DNA"/>
</dbReference>
<reference evidence="2 3" key="2">
    <citation type="journal article" date="2008" name="Bioinformatics">
        <title>Assembly reconciliation.</title>
        <authorList>
            <person name="Zimin A.V."/>
            <person name="Smith D.R."/>
            <person name="Sutton G."/>
            <person name="Yorke J.A."/>
        </authorList>
    </citation>
    <scope>NUCLEOTIDE SEQUENCE [LARGE SCALE GENOMIC DNA]</scope>
    <source>
        <strain evidence="2 3">TSC#14021-0224.01</strain>
    </source>
</reference>
<accession>B3NMN6</accession>
<gene>
    <name evidence="2" type="primary">Dere\GG21857</name>
    <name evidence="2" type="synonym">dere_GLEANR_6635</name>
    <name evidence="2" type="synonym">GG21857</name>
    <name evidence="2" type="ORF">Dere_GG21857</name>
</gene>
<proteinExistence type="predicted"/>
<dbReference type="HOGENOM" id="CLU_2998655_0_0_1"/>
<sequence length="138" mass="15414">MQISELIKLARSSRSRSSSSSSGSLRSNSNSGSGSRIIIKFDINNIRNGCSALGPPARSPRLDSLLINKRRLPWQKFRDGPRCLKILRHLSSRAKVKVSHRRSRTWSADLAIWVSTCKVYNGIRVYKGDPGTANSQKF</sequence>
<evidence type="ECO:0000313" key="2">
    <source>
        <dbReference type="EMBL" id="EDV55040.2"/>
    </source>
</evidence>
<dbReference type="Proteomes" id="UP000008711">
    <property type="component" value="Unassembled WGS sequence"/>
</dbReference>
<evidence type="ECO:0000313" key="3">
    <source>
        <dbReference type="Proteomes" id="UP000008711"/>
    </source>
</evidence>
<organism evidence="2 3">
    <name type="scientific">Drosophila erecta</name>
    <name type="common">Fruit fly</name>
    <dbReference type="NCBI Taxonomy" id="7220"/>
    <lineage>
        <taxon>Eukaryota</taxon>
        <taxon>Metazoa</taxon>
        <taxon>Ecdysozoa</taxon>
        <taxon>Arthropoda</taxon>
        <taxon>Hexapoda</taxon>
        <taxon>Insecta</taxon>
        <taxon>Pterygota</taxon>
        <taxon>Neoptera</taxon>
        <taxon>Endopterygota</taxon>
        <taxon>Diptera</taxon>
        <taxon>Brachycera</taxon>
        <taxon>Muscomorpha</taxon>
        <taxon>Ephydroidea</taxon>
        <taxon>Drosophilidae</taxon>
        <taxon>Drosophila</taxon>
        <taxon>Sophophora</taxon>
    </lineage>
</organism>
<dbReference type="OrthoDB" id="7872767at2759"/>
<keyword evidence="3" id="KW-1185">Reference proteome</keyword>
<dbReference type="KEGG" id="der:6547051"/>
<dbReference type="AlphaFoldDB" id="B3NMN6"/>
<feature type="region of interest" description="Disordered" evidence="1">
    <location>
        <begin position="8"/>
        <end position="33"/>
    </location>
</feature>
<reference evidence="2 3" key="1">
    <citation type="journal article" date="2007" name="Nature">
        <title>Evolution of genes and genomes on the Drosophila phylogeny.</title>
        <authorList>
            <consortium name="Drosophila 12 Genomes Consortium"/>
            <person name="Clark A.G."/>
            <person name="Eisen M.B."/>
            <person name="Smith D.R."/>
            <person name="Bergman C.M."/>
            <person name="Oliver B."/>
            <person name="Markow T.A."/>
            <person name="Kaufman T.C."/>
            <person name="Kellis M."/>
            <person name="Gelbart W."/>
            <person name="Iyer V.N."/>
            <person name="Pollard D.A."/>
            <person name="Sackton T.B."/>
            <person name="Larracuente A.M."/>
            <person name="Singh N.D."/>
            <person name="Abad J.P."/>
            <person name="Abt D.N."/>
            <person name="Adryan B."/>
            <person name="Aguade M."/>
            <person name="Akashi H."/>
            <person name="Anderson W.W."/>
            <person name="Aquadro C.F."/>
            <person name="Ardell D.H."/>
            <person name="Arguello R."/>
            <person name="Artieri C.G."/>
            <person name="Barbash D.A."/>
            <person name="Barker D."/>
            <person name="Barsanti P."/>
            <person name="Batterham P."/>
            <person name="Batzoglou S."/>
            <person name="Begun D."/>
            <person name="Bhutkar A."/>
            <person name="Blanco E."/>
            <person name="Bosak S.A."/>
            <person name="Bradley R.K."/>
            <person name="Brand A.D."/>
            <person name="Brent M.R."/>
            <person name="Brooks A.N."/>
            <person name="Brown R.H."/>
            <person name="Butlin R.K."/>
            <person name="Caggese C."/>
            <person name="Calvi B.R."/>
            <person name="Bernardo de Carvalho A."/>
            <person name="Caspi A."/>
            <person name="Castrezana S."/>
            <person name="Celniker S.E."/>
            <person name="Chang J.L."/>
            <person name="Chapple C."/>
            <person name="Chatterji S."/>
            <person name="Chinwalla A."/>
            <person name="Civetta A."/>
            <person name="Clifton S.W."/>
            <person name="Comeron J.M."/>
            <person name="Costello J.C."/>
            <person name="Coyne J.A."/>
            <person name="Daub J."/>
            <person name="David R.G."/>
            <person name="Delcher A.L."/>
            <person name="Delehaunty K."/>
            <person name="Do C.B."/>
            <person name="Ebling H."/>
            <person name="Edwards K."/>
            <person name="Eickbush T."/>
            <person name="Evans J.D."/>
            <person name="Filipski A."/>
            <person name="Findeiss S."/>
            <person name="Freyhult E."/>
            <person name="Fulton L."/>
            <person name="Fulton R."/>
            <person name="Garcia A.C."/>
            <person name="Gardiner A."/>
            <person name="Garfield D.A."/>
            <person name="Garvin B.E."/>
            <person name="Gibson G."/>
            <person name="Gilbert D."/>
            <person name="Gnerre S."/>
            <person name="Godfrey J."/>
            <person name="Good R."/>
            <person name="Gotea V."/>
            <person name="Gravely B."/>
            <person name="Greenberg A.J."/>
            <person name="Griffiths-Jones S."/>
            <person name="Gross S."/>
            <person name="Guigo R."/>
            <person name="Gustafson E.A."/>
            <person name="Haerty W."/>
            <person name="Hahn M.W."/>
            <person name="Halligan D.L."/>
            <person name="Halpern A.L."/>
            <person name="Halter G.M."/>
            <person name="Han M.V."/>
            <person name="Heger A."/>
            <person name="Hillier L."/>
            <person name="Hinrichs A.S."/>
            <person name="Holmes I."/>
            <person name="Hoskins R.A."/>
            <person name="Hubisz M.J."/>
            <person name="Hultmark D."/>
            <person name="Huntley M.A."/>
            <person name="Jaffe D.B."/>
            <person name="Jagadeeshan S."/>
            <person name="Jeck W.R."/>
            <person name="Johnson J."/>
            <person name="Jones C.D."/>
            <person name="Jordan W.C."/>
            <person name="Karpen G.H."/>
            <person name="Kataoka E."/>
            <person name="Keightley P.D."/>
            <person name="Kheradpour P."/>
            <person name="Kirkness E.F."/>
            <person name="Koerich L.B."/>
            <person name="Kristiansen K."/>
            <person name="Kudrna D."/>
            <person name="Kulathinal R.J."/>
            <person name="Kumar S."/>
            <person name="Kwok R."/>
            <person name="Lander E."/>
            <person name="Langley C.H."/>
            <person name="Lapoint R."/>
            <person name="Lazzaro B.P."/>
            <person name="Lee S.J."/>
            <person name="Levesque L."/>
            <person name="Li R."/>
            <person name="Lin C.F."/>
            <person name="Lin M.F."/>
            <person name="Lindblad-Toh K."/>
            <person name="Llopart A."/>
            <person name="Long M."/>
            <person name="Low L."/>
            <person name="Lozovsky E."/>
            <person name="Lu J."/>
            <person name="Luo M."/>
            <person name="Machado C.A."/>
            <person name="Makalowski W."/>
            <person name="Marzo M."/>
            <person name="Matsuda M."/>
            <person name="Matzkin L."/>
            <person name="McAllister B."/>
            <person name="McBride C.S."/>
            <person name="McKernan B."/>
            <person name="McKernan K."/>
            <person name="Mendez-Lago M."/>
            <person name="Minx P."/>
            <person name="Mollenhauer M.U."/>
            <person name="Montooth K."/>
            <person name="Mount S.M."/>
            <person name="Mu X."/>
            <person name="Myers E."/>
            <person name="Negre B."/>
            <person name="Newfeld S."/>
            <person name="Nielsen R."/>
            <person name="Noor M.A."/>
            <person name="O'Grady P."/>
            <person name="Pachter L."/>
            <person name="Papaceit M."/>
            <person name="Parisi M.J."/>
            <person name="Parisi M."/>
            <person name="Parts L."/>
            <person name="Pedersen J.S."/>
            <person name="Pesole G."/>
            <person name="Phillippy A.M."/>
            <person name="Ponting C.P."/>
            <person name="Pop M."/>
            <person name="Porcelli D."/>
            <person name="Powell J.R."/>
            <person name="Prohaska S."/>
            <person name="Pruitt K."/>
            <person name="Puig M."/>
            <person name="Quesneville H."/>
            <person name="Ram K.R."/>
            <person name="Rand D."/>
            <person name="Rasmussen M.D."/>
            <person name="Reed L.K."/>
            <person name="Reenan R."/>
            <person name="Reily A."/>
            <person name="Remington K.A."/>
            <person name="Rieger T.T."/>
            <person name="Ritchie M.G."/>
            <person name="Robin C."/>
            <person name="Rogers Y.H."/>
            <person name="Rohde C."/>
            <person name="Rozas J."/>
            <person name="Rubenfield M.J."/>
            <person name="Ruiz A."/>
            <person name="Russo S."/>
            <person name="Salzberg S.L."/>
            <person name="Sanchez-Gracia A."/>
            <person name="Saranga D.J."/>
            <person name="Sato H."/>
            <person name="Schaeffer S.W."/>
            <person name="Schatz M.C."/>
            <person name="Schlenke T."/>
            <person name="Schwartz R."/>
            <person name="Segarra C."/>
            <person name="Singh R.S."/>
            <person name="Sirot L."/>
            <person name="Sirota M."/>
            <person name="Sisneros N.B."/>
            <person name="Smith C.D."/>
            <person name="Smith T.F."/>
            <person name="Spieth J."/>
            <person name="Stage D.E."/>
            <person name="Stark A."/>
            <person name="Stephan W."/>
            <person name="Strausberg R.L."/>
            <person name="Strempel S."/>
            <person name="Sturgill D."/>
            <person name="Sutton G."/>
            <person name="Sutton G.G."/>
            <person name="Tao W."/>
            <person name="Teichmann S."/>
            <person name="Tobari Y.N."/>
            <person name="Tomimura Y."/>
            <person name="Tsolas J.M."/>
            <person name="Valente V.L."/>
            <person name="Venter E."/>
            <person name="Venter J.C."/>
            <person name="Vicario S."/>
            <person name="Vieira F.G."/>
            <person name="Vilella A.J."/>
            <person name="Villasante A."/>
            <person name="Walenz B."/>
            <person name="Wang J."/>
            <person name="Wasserman M."/>
            <person name="Watts T."/>
            <person name="Wilson D."/>
            <person name="Wilson R.K."/>
            <person name="Wing R.A."/>
            <person name="Wolfner M.F."/>
            <person name="Wong A."/>
            <person name="Wong G.K."/>
            <person name="Wu C.I."/>
            <person name="Wu G."/>
            <person name="Yamamoto D."/>
            <person name="Yang H.P."/>
            <person name="Yang S.P."/>
            <person name="Yorke J.A."/>
            <person name="Yoshida K."/>
            <person name="Zdobnov E."/>
            <person name="Zhang P."/>
            <person name="Zhang Y."/>
            <person name="Zimin A.V."/>
            <person name="Baldwin J."/>
            <person name="Abdouelleil A."/>
            <person name="Abdulkadir J."/>
            <person name="Abebe A."/>
            <person name="Abera B."/>
            <person name="Abreu J."/>
            <person name="Acer S.C."/>
            <person name="Aftuck L."/>
            <person name="Alexander A."/>
            <person name="An P."/>
            <person name="Anderson E."/>
            <person name="Anderson S."/>
            <person name="Arachi H."/>
            <person name="Azer M."/>
            <person name="Bachantsang P."/>
            <person name="Barry A."/>
            <person name="Bayul T."/>
            <person name="Berlin A."/>
            <person name="Bessette D."/>
            <person name="Bloom T."/>
            <person name="Blye J."/>
            <person name="Boguslavskiy L."/>
            <person name="Bonnet C."/>
            <person name="Boukhgalter B."/>
            <person name="Bourzgui I."/>
            <person name="Brown A."/>
            <person name="Cahill P."/>
            <person name="Channer S."/>
            <person name="Cheshatsang Y."/>
            <person name="Chuda L."/>
            <person name="Citroen M."/>
            <person name="Collymore A."/>
            <person name="Cooke P."/>
            <person name="Costello M."/>
            <person name="D'Aco K."/>
            <person name="Daza R."/>
            <person name="De Haan G."/>
            <person name="DeGray S."/>
            <person name="DeMaso C."/>
            <person name="Dhargay N."/>
            <person name="Dooley K."/>
            <person name="Dooley E."/>
            <person name="Doricent M."/>
            <person name="Dorje P."/>
            <person name="Dorjee K."/>
            <person name="Dupes A."/>
            <person name="Elong R."/>
            <person name="Falk J."/>
            <person name="Farina A."/>
            <person name="Faro S."/>
            <person name="Ferguson D."/>
            <person name="Fisher S."/>
            <person name="Foley C.D."/>
            <person name="Franke A."/>
            <person name="Friedrich D."/>
            <person name="Gadbois L."/>
            <person name="Gearin G."/>
            <person name="Gearin C.R."/>
            <person name="Giannoukos G."/>
            <person name="Goode T."/>
            <person name="Graham J."/>
            <person name="Grandbois E."/>
            <person name="Grewal S."/>
            <person name="Gyaltsen K."/>
            <person name="Hafez N."/>
            <person name="Hagos B."/>
            <person name="Hall J."/>
            <person name="Henson C."/>
            <person name="Hollinger A."/>
            <person name="Honan T."/>
            <person name="Huard M.D."/>
            <person name="Hughes L."/>
            <person name="Hurhula B."/>
            <person name="Husby M.E."/>
            <person name="Kamat A."/>
            <person name="Kanga B."/>
            <person name="Kashin S."/>
            <person name="Khazanovich D."/>
            <person name="Kisner P."/>
            <person name="Lance K."/>
            <person name="Lara M."/>
            <person name="Lee W."/>
            <person name="Lennon N."/>
            <person name="Letendre F."/>
            <person name="LeVine R."/>
            <person name="Lipovsky A."/>
            <person name="Liu X."/>
            <person name="Liu J."/>
            <person name="Liu S."/>
            <person name="Lokyitsang T."/>
            <person name="Lokyitsang Y."/>
            <person name="Lubonja R."/>
            <person name="Lui A."/>
            <person name="MacDonald P."/>
            <person name="Magnisalis V."/>
            <person name="Maru K."/>
            <person name="Matthews C."/>
            <person name="McCusker W."/>
            <person name="McDonough S."/>
            <person name="Mehta T."/>
            <person name="Meldrim J."/>
            <person name="Meneus L."/>
            <person name="Mihai O."/>
            <person name="Mihalev A."/>
            <person name="Mihova T."/>
            <person name="Mittelman R."/>
            <person name="Mlenga V."/>
            <person name="Montmayeur A."/>
            <person name="Mulrain L."/>
            <person name="Navidi A."/>
            <person name="Naylor J."/>
            <person name="Negash T."/>
            <person name="Nguyen T."/>
            <person name="Nguyen N."/>
            <person name="Nicol R."/>
            <person name="Norbu C."/>
            <person name="Norbu N."/>
            <person name="Novod N."/>
            <person name="O'Neill B."/>
            <person name="Osman S."/>
            <person name="Markiewicz E."/>
            <person name="Oyono O.L."/>
            <person name="Patti C."/>
            <person name="Phunkhang P."/>
            <person name="Pierre F."/>
            <person name="Priest M."/>
            <person name="Raghuraman S."/>
            <person name="Rege F."/>
            <person name="Reyes R."/>
            <person name="Rise C."/>
            <person name="Rogov P."/>
            <person name="Ross K."/>
            <person name="Ryan E."/>
            <person name="Settipalli S."/>
            <person name="Shea T."/>
            <person name="Sherpa N."/>
            <person name="Shi L."/>
            <person name="Shih D."/>
            <person name="Sparrow T."/>
            <person name="Spaulding J."/>
            <person name="Stalker J."/>
            <person name="Stange-Thomann N."/>
            <person name="Stavropoulos S."/>
            <person name="Stone C."/>
            <person name="Strader C."/>
            <person name="Tesfaye S."/>
            <person name="Thomson T."/>
            <person name="Thoulutsang Y."/>
            <person name="Thoulutsang D."/>
            <person name="Topham K."/>
            <person name="Topping I."/>
            <person name="Tsamla T."/>
            <person name="Vassiliev H."/>
            <person name="Vo A."/>
            <person name="Wangchuk T."/>
            <person name="Wangdi T."/>
            <person name="Weiand M."/>
            <person name="Wilkinson J."/>
            <person name="Wilson A."/>
            <person name="Yadav S."/>
            <person name="Young G."/>
            <person name="Yu Q."/>
            <person name="Zembek L."/>
            <person name="Zhong D."/>
            <person name="Zimmer A."/>
            <person name="Zwirko Z."/>
            <person name="Jaffe D.B."/>
            <person name="Alvarez P."/>
            <person name="Brockman W."/>
            <person name="Butler J."/>
            <person name="Chin C."/>
            <person name="Gnerre S."/>
            <person name="Grabherr M."/>
            <person name="Kleber M."/>
            <person name="Mauceli E."/>
            <person name="MacCallum I."/>
        </authorList>
    </citation>
    <scope>NUCLEOTIDE SEQUENCE [LARGE SCALE GENOMIC DNA]</scope>
    <source>
        <strain evidence="2 3">TSC#14021-0224.01</strain>
    </source>
</reference>
<name>B3NMN6_DROER</name>
<feature type="compositionally biased region" description="Low complexity" evidence="1">
    <location>
        <begin position="15"/>
        <end position="33"/>
    </location>
</feature>
<evidence type="ECO:0000256" key="1">
    <source>
        <dbReference type="SAM" id="MobiDB-lite"/>
    </source>
</evidence>
<protein>
    <submittedName>
        <fullName evidence="2">Uncharacterized protein</fullName>
    </submittedName>
</protein>